<name>A0A2Z4Y8V6_SUMC1</name>
<sequence length="47" mass="5035">MNKNLVGIILIIVAVVLVGLYAWPKLKPYFVTPAPEPGAGEMTTVPL</sequence>
<keyword evidence="1" id="KW-0812">Transmembrane</keyword>
<protein>
    <submittedName>
        <fullName evidence="2">Uncharacterized protein</fullName>
    </submittedName>
</protein>
<evidence type="ECO:0000313" key="2">
    <source>
        <dbReference type="EMBL" id="AXA36883.1"/>
    </source>
</evidence>
<proteinExistence type="predicted"/>
<reference evidence="2 3" key="1">
    <citation type="submission" date="2018-05" db="EMBL/GenBank/DDBJ databases">
        <title>A metagenomic window into the 2 km-deep terrestrial subsurface aquifer revealed taxonomically and functionally diverse microbial community comprising novel uncultured bacterial lineages.</title>
        <authorList>
            <person name="Kadnikov V.V."/>
            <person name="Mardanov A.V."/>
            <person name="Beletsky A.V."/>
            <person name="Banks D."/>
            <person name="Pimenov N.V."/>
            <person name="Frank Y.A."/>
            <person name="Karnachuk O.V."/>
            <person name="Ravin N.V."/>
        </authorList>
    </citation>
    <scope>NUCLEOTIDE SEQUENCE [LARGE SCALE GENOMIC DNA]</scope>
    <source>
        <strain evidence="2">BY</strain>
    </source>
</reference>
<evidence type="ECO:0000256" key="1">
    <source>
        <dbReference type="SAM" id="Phobius"/>
    </source>
</evidence>
<dbReference type="KEGG" id="schv:BRCON_2106"/>
<evidence type="ECO:0000313" key="3">
    <source>
        <dbReference type="Proteomes" id="UP000262583"/>
    </source>
</evidence>
<keyword evidence="1" id="KW-1133">Transmembrane helix</keyword>
<feature type="transmembrane region" description="Helical" evidence="1">
    <location>
        <begin position="6"/>
        <end position="23"/>
    </location>
</feature>
<dbReference type="AlphaFoldDB" id="A0A2Z4Y8V6"/>
<dbReference type="Proteomes" id="UP000262583">
    <property type="component" value="Chromosome"/>
</dbReference>
<accession>A0A2Z4Y8V6</accession>
<gene>
    <name evidence="2" type="ORF">BRCON_2106</name>
</gene>
<organism evidence="2 3">
    <name type="scientific">Sumerlaea chitinivorans</name>
    <dbReference type="NCBI Taxonomy" id="2250252"/>
    <lineage>
        <taxon>Bacteria</taxon>
        <taxon>Candidatus Sumerlaeota</taxon>
        <taxon>Candidatus Sumerlaeia</taxon>
        <taxon>Candidatus Sumerlaeales</taxon>
        <taxon>Candidatus Sumerlaeaceae</taxon>
        <taxon>Candidatus Sumerlaea</taxon>
    </lineage>
</organism>
<dbReference type="EMBL" id="CP030759">
    <property type="protein sequence ID" value="AXA36883.1"/>
    <property type="molecule type" value="Genomic_DNA"/>
</dbReference>
<keyword evidence="1" id="KW-0472">Membrane</keyword>